<feature type="transmembrane region" description="Helical" evidence="9">
    <location>
        <begin position="94"/>
        <end position="117"/>
    </location>
</feature>
<evidence type="ECO:0000256" key="3">
    <source>
        <dbReference type="ARBA" id="ARBA00022989"/>
    </source>
</evidence>
<gene>
    <name evidence="11" type="ORF">CLF_107916</name>
</gene>
<sequence>MAVVSLVVHMTLQTHIHFCLRIATALTADKEIWISKGDRQHLHCGRFYALLLKSQTKVCNQYDCTIRNLTIHNISDNVTEKIQQPVAVHIVMKVAFAIQMMIFVFGLFGNALTIVVLRTKRLRQSSTTVYLTALAVVDLLYIISSMLVNIFNTTVFFPSNIRNHSSLICPLTSFVHYTLTYLSVWLMVAVTVERAIWVGRPFRAKHICTQRNAIITILSLTIGLIALDSHFFFTMTYSISTDRAGEFECTPNYFAQNVFPYIDMLLICFLPIIFMTGANVVIGMGLKKMREFNRKRKAQNATSVQESNCPSFIPSLATHEDKTRKSPAIIPPSNKCTVDTKRYLKIYSRKARSEMRDSIKVRTCVEKSSSLTKMLVAISIFFIVSVSPLMAYDLVYFALDVNKWIEKEEPDRVSLVFAIEKTVYTLWYTNFAVHFVIYCLNGPPFRAKALQLFQTVCCCSHHDLIQNAAEGKTEYAEPNATRLVRNIAKTECTNEPKRTHRHQFDQTPETNGCSPSVSPASHDRTEVNPAQRETIRHVSHVINEIDLMELTTEPRRIETFYPIRLQLLNEHLNMNKIPIPQKPHNCNQKVAQWVSSMRHGQLLSSFDESGTPITSLKREHVRLFRRETSDASNVRWWSNGNTFASNVRCRGFKSRYGHC</sequence>
<dbReference type="Pfam" id="PF00001">
    <property type="entry name" value="7tm_1"/>
    <property type="match status" value="1"/>
</dbReference>
<dbReference type="PROSITE" id="PS50262">
    <property type="entry name" value="G_PROTEIN_RECEP_F1_2"/>
    <property type="match status" value="1"/>
</dbReference>
<evidence type="ECO:0000313" key="11">
    <source>
        <dbReference type="EMBL" id="GAA39796.2"/>
    </source>
</evidence>
<keyword evidence="2 9" id="KW-0812">Transmembrane</keyword>
<evidence type="ECO:0000313" key="12">
    <source>
        <dbReference type="Proteomes" id="UP000008909"/>
    </source>
</evidence>
<evidence type="ECO:0000259" key="10">
    <source>
        <dbReference type="PROSITE" id="PS50262"/>
    </source>
</evidence>
<evidence type="ECO:0000256" key="5">
    <source>
        <dbReference type="ARBA" id="ARBA00023136"/>
    </source>
</evidence>
<dbReference type="InterPro" id="IPR000276">
    <property type="entry name" value="GPCR_Rhodpsn"/>
</dbReference>
<feature type="region of interest" description="Disordered" evidence="8">
    <location>
        <begin position="491"/>
        <end position="532"/>
    </location>
</feature>
<protein>
    <submittedName>
        <fullName evidence="11">Growth hormone secretagogue receptor type 1</fullName>
    </submittedName>
</protein>
<feature type="compositionally biased region" description="Polar residues" evidence="8">
    <location>
        <begin position="505"/>
        <end position="519"/>
    </location>
</feature>
<dbReference type="AlphaFoldDB" id="H2KU67"/>
<dbReference type="PANTHER" id="PTHR24243">
    <property type="entry name" value="G-PROTEIN COUPLED RECEPTOR"/>
    <property type="match status" value="1"/>
</dbReference>
<dbReference type="Proteomes" id="UP000008909">
    <property type="component" value="Unassembled WGS sequence"/>
</dbReference>
<feature type="transmembrane region" description="Helical" evidence="9">
    <location>
        <begin position="171"/>
        <end position="192"/>
    </location>
</feature>
<feature type="transmembrane region" description="Helical" evidence="9">
    <location>
        <begin position="129"/>
        <end position="151"/>
    </location>
</feature>
<keyword evidence="12" id="KW-1185">Reference proteome</keyword>
<dbReference type="GO" id="GO:0005886">
    <property type="term" value="C:plasma membrane"/>
    <property type="evidence" value="ECO:0007669"/>
    <property type="project" value="TreeGrafter"/>
</dbReference>
<evidence type="ECO:0000256" key="9">
    <source>
        <dbReference type="SAM" id="Phobius"/>
    </source>
</evidence>
<keyword evidence="3 9" id="KW-1133">Transmembrane helix</keyword>
<dbReference type="PRINTS" id="PR00237">
    <property type="entry name" value="GPCRRHODOPSN"/>
</dbReference>
<dbReference type="SUPFAM" id="SSF81321">
    <property type="entry name" value="Family A G protein-coupled receptor-like"/>
    <property type="match status" value="1"/>
</dbReference>
<evidence type="ECO:0000256" key="8">
    <source>
        <dbReference type="SAM" id="MobiDB-lite"/>
    </source>
</evidence>
<proteinExistence type="predicted"/>
<name>H2KU67_CLOSI</name>
<evidence type="ECO:0000256" key="7">
    <source>
        <dbReference type="ARBA" id="ARBA00023224"/>
    </source>
</evidence>
<feature type="transmembrane region" description="Helical" evidence="9">
    <location>
        <begin position="375"/>
        <end position="399"/>
    </location>
</feature>
<reference evidence="11" key="1">
    <citation type="journal article" date="2011" name="Genome Biol.">
        <title>The draft genome of the carcinogenic human liver fluke Clonorchis sinensis.</title>
        <authorList>
            <person name="Wang X."/>
            <person name="Chen W."/>
            <person name="Huang Y."/>
            <person name="Sun J."/>
            <person name="Men J."/>
            <person name="Liu H."/>
            <person name="Luo F."/>
            <person name="Guo L."/>
            <person name="Lv X."/>
            <person name="Deng C."/>
            <person name="Zhou C."/>
            <person name="Fan Y."/>
            <person name="Li X."/>
            <person name="Huang L."/>
            <person name="Hu Y."/>
            <person name="Liang C."/>
            <person name="Hu X."/>
            <person name="Xu J."/>
            <person name="Yu X."/>
        </authorList>
    </citation>
    <scope>NUCLEOTIDE SEQUENCE [LARGE SCALE GENOMIC DNA]</scope>
    <source>
        <strain evidence="11">Henan</strain>
    </source>
</reference>
<keyword evidence="4" id="KW-0297">G-protein coupled receptor</keyword>
<accession>H2KU67</accession>
<dbReference type="GO" id="GO:0004930">
    <property type="term" value="F:G protein-coupled receptor activity"/>
    <property type="evidence" value="ECO:0007669"/>
    <property type="project" value="UniProtKB-KW"/>
</dbReference>
<feature type="domain" description="G-protein coupled receptors family 1 profile" evidence="10">
    <location>
        <begin position="109"/>
        <end position="438"/>
    </location>
</feature>
<dbReference type="PANTHER" id="PTHR24243:SF230">
    <property type="entry name" value="G-PROTEIN COUPLED RECEPTORS FAMILY 1 PROFILE DOMAIN-CONTAINING PROTEIN"/>
    <property type="match status" value="1"/>
</dbReference>
<evidence type="ECO:0000256" key="6">
    <source>
        <dbReference type="ARBA" id="ARBA00023170"/>
    </source>
</evidence>
<organism evidence="11 12">
    <name type="scientific">Clonorchis sinensis</name>
    <name type="common">Chinese liver fluke</name>
    <dbReference type="NCBI Taxonomy" id="79923"/>
    <lineage>
        <taxon>Eukaryota</taxon>
        <taxon>Metazoa</taxon>
        <taxon>Spiralia</taxon>
        <taxon>Lophotrochozoa</taxon>
        <taxon>Platyhelminthes</taxon>
        <taxon>Trematoda</taxon>
        <taxon>Digenea</taxon>
        <taxon>Opisthorchiida</taxon>
        <taxon>Opisthorchiata</taxon>
        <taxon>Opisthorchiidae</taxon>
        <taxon>Clonorchis</taxon>
    </lineage>
</organism>
<dbReference type="Gene3D" id="1.20.1070.10">
    <property type="entry name" value="Rhodopsin 7-helix transmembrane proteins"/>
    <property type="match status" value="1"/>
</dbReference>
<dbReference type="CDD" id="cd14978">
    <property type="entry name" value="7tmA_FMRFamide_R-like"/>
    <property type="match status" value="1"/>
</dbReference>
<dbReference type="InterPro" id="IPR017452">
    <property type="entry name" value="GPCR_Rhodpsn_7TM"/>
</dbReference>
<evidence type="ECO:0000256" key="4">
    <source>
        <dbReference type="ARBA" id="ARBA00023040"/>
    </source>
</evidence>
<feature type="transmembrane region" description="Helical" evidence="9">
    <location>
        <begin position="264"/>
        <end position="286"/>
    </location>
</feature>
<keyword evidence="7" id="KW-0807">Transducer</keyword>
<keyword evidence="5 9" id="KW-0472">Membrane</keyword>
<keyword evidence="6 11" id="KW-0675">Receptor</keyword>
<comment type="subcellular location">
    <subcellularLocation>
        <location evidence="1">Membrane</location>
        <topology evidence="1">Multi-pass membrane protein</topology>
    </subcellularLocation>
</comment>
<feature type="transmembrane region" description="Helical" evidence="9">
    <location>
        <begin position="213"/>
        <end position="233"/>
    </location>
</feature>
<evidence type="ECO:0000256" key="2">
    <source>
        <dbReference type="ARBA" id="ARBA00022692"/>
    </source>
</evidence>
<evidence type="ECO:0000256" key="1">
    <source>
        <dbReference type="ARBA" id="ARBA00004141"/>
    </source>
</evidence>
<dbReference type="EMBL" id="DF144014">
    <property type="protein sequence ID" value="GAA39796.2"/>
    <property type="molecule type" value="Genomic_DNA"/>
</dbReference>